<keyword evidence="5" id="KW-1185">Reference proteome</keyword>
<feature type="region of interest" description="Disordered" evidence="1">
    <location>
        <begin position="85"/>
        <end position="164"/>
    </location>
</feature>
<sequence length="892" mass="96007">MSDEQTIYISPDDDLTTVRERLEKISSRGVTLVIPLQTQLRSHVAWKLLYARARELGKDVLIVSSDPQVRSVAHAVKFKVAHSLESTTAGKSRPASRATRPPHAGGPRSKPLSGRATPPRGPQDARGVKSTRNRQPEPQSDWYPTETPSGSEEPGQHYASSPTYDTERQFSQGYDFQISSSPSIRPLSSEQIEEPDLLLEDYTQAQDILQAASGSMKVPKTPTSTPEGFVEEKGSGIPHSILPIPSISNDPFDYMADEQPAIQGEQRGSASIEGFDTVEHVIEEVPDLPIHLQESGIEFQGEDGHFSAPPPSGENAWSEPIPEAEEDEEPGIRHIRPLRGRSARRGGYTPPARSDAPRAPQKPAVPQTPLSQQEIPVEIDDFPTRMQPPAAAARPPAGPRPAQPKPPSQSISGQLVPPSQMRSGPLIPSSRRSGQLKPAEQPRPAQIRPSGKLPPKRSTLPLDPRTAAALNNQRPAARHIPPPAPRKRRPVRQSSNRRIVFPILAVAIILLIAVAVLAYYGPSSTVNLTVSARDYSHDVSLLASTKNPANALPTQLLSKDFTKDGTAAATGSKQIDRAIAHGYVCFSNASNTTVHIPSALILTTANGTQFQTQEDTVILPNYTCGADDPYKIQIQAVKPGEAGNVGAGTITIIPDDSLNAIARSQNSPTAAKDLKITVNNEKAITGGGVQPVPAVSAQDLDKAKSDLHAQLQASIDAWTKQVAANGLIGTPVTTDTLTTAPKEGDIEESGSFPVTLTIHTNVLYVTTRDLQQAAVQQLNTAIHADKAYTNYSVFADPKSPVKIDQLQTANADTTSMTLKFHATSKAVPSITADDIKHRIAGHSFTDARAILHEAIPDLQQISIQSNPAFVSWVVYPHEHITVTIQAGTAPKK</sequence>
<dbReference type="EMBL" id="BIFR01000001">
    <property type="protein sequence ID" value="GCE10207.1"/>
    <property type="molecule type" value="Genomic_DNA"/>
</dbReference>
<name>A0A401ZTL6_9CHLR</name>
<gene>
    <name evidence="4" type="ORF">KTT_00660</name>
</gene>
<keyword evidence="2" id="KW-1133">Transmembrane helix</keyword>
<organism evidence="4 5">
    <name type="scientific">Tengunoibacter tsumagoiensis</name>
    <dbReference type="NCBI Taxonomy" id="2014871"/>
    <lineage>
        <taxon>Bacteria</taxon>
        <taxon>Bacillati</taxon>
        <taxon>Chloroflexota</taxon>
        <taxon>Ktedonobacteria</taxon>
        <taxon>Ktedonobacterales</taxon>
        <taxon>Dictyobacteraceae</taxon>
        <taxon>Tengunoibacter</taxon>
    </lineage>
</organism>
<proteinExistence type="predicted"/>
<feature type="region of interest" description="Disordered" evidence="1">
    <location>
        <begin position="300"/>
        <end position="493"/>
    </location>
</feature>
<accession>A0A401ZTL6</accession>
<evidence type="ECO:0000256" key="1">
    <source>
        <dbReference type="SAM" id="MobiDB-lite"/>
    </source>
</evidence>
<feature type="domain" description="Baseplate protein J-like barrel" evidence="3">
    <location>
        <begin position="584"/>
        <end position="662"/>
    </location>
</feature>
<dbReference type="RefSeq" id="WP_161975172.1">
    <property type="nucleotide sequence ID" value="NZ_BIFR01000001.1"/>
</dbReference>
<reference evidence="5" key="1">
    <citation type="submission" date="2018-12" db="EMBL/GenBank/DDBJ databases">
        <title>Tengunoibacter tsumagoiensis gen. nov., sp. nov., Dictyobacter kobayashii sp. nov., D. alpinus sp. nov., and D. joshuensis sp. nov. and description of Dictyobacteraceae fam. nov. within the order Ktedonobacterales isolated from Tengu-no-mugimeshi.</title>
        <authorList>
            <person name="Wang C.M."/>
            <person name="Zheng Y."/>
            <person name="Sakai Y."/>
            <person name="Toyoda A."/>
            <person name="Minakuchi Y."/>
            <person name="Abe K."/>
            <person name="Yokota A."/>
            <person name="Yabe S."/>
        </authorList>
    </citation>
    <scope>NUCLEOTIDE SEQUENCE [LARGE SCALE GENOMIC DNA]</scope>
    <source>
        <strain evidence="5">Uno3</strain>
    </source>
</reference>
<dbReference type="AlphaFoldDB" id="A0A401ZTL6"/>
<dbReference type="Proteomes" id="UP000287352">
    <property type="component" value="Unassembled WGS sequence"/>
</dbReference>
<feature type="compositionally biased region" description="Pro residues" evidence="1">
    <location>
        <begin position="396"/>
        <end position="407"/>
    </location>
</feature>
<feature type="compositionally biased region" description="Basic residues" evidence="1">
    <location>
        <begin position="333"/>
        <end position="344"/>
    </location>
</feature>
<keyword evidence="2" id="KW-0812">Transmembrane</keyword>
<comment type="caution">
    <text evidence="4">The sequence shown here is derived from an EMBL/GenBank/DDBJ whole genome shotgun (WGS) entry which is preliminary data.</text>
</comment>
<keyword evidence="2" id="KW-0472">Membrane</keyword>
<dbReference type="InterPro" id="IPR006949">
    <property type="entry name" value="Barrel_Baseplate_J-like"/>
</dbReference>
<protein>
    <recommendedName>
        <fullName evidence="3">Baseplate protein J-like barrel domain-containing protein</fullName>
    </recommendedName>
</protein>
<evidence type="ECO:0000313" key="4">
    <source>
        <dbReference type="EMBL" id="GCE10207.1"/>
    </source>
</evidence>
<evidence type="ECO:0000313" key="5">
    <source>
        <dbReference type="Proteomes" id="UP000287352"/>
    </source>
</evidence>
<evidence type="ECO:0000256" key="2">
    <source>
        <dbReference type="SAM" id="Phobius"/>
    </source>
</evidence>
<feature type="transmembrane region" description="Helical" evidence="2">
    <location>
        <begin position="499"/>
        <end position="521"/>
    </location>
</feature>
<evidence type="ECO:0000259" key="3">
    <source>
        <dbReference type="Pfam" id="PF04865"/>
    </source>
</evidence>
<dbReference type="Pfam" id="PF04865">
    <property type="entry name" value="Baseplate_J"/>
    <property type="match status" value="1"/>
</dbReference>